<dbReference type="Pfam" id="PF24874">
    <property type="entry name" value="Piezo_THU9_anchor"/>
    <property type="match status" value="1"/>
</dbReference>
<proteinExistence type="predicted"/>
<dbReference type="PANTHER" id="PTHR13167">
    <property type="entry name" value="PIEZO-TYPE MECHANOSENSITIVE ION CHANNEL COMPONENT"/>
    <property type="match status" value="1"/>
</dbReference>
<dbReference type="AlphaFoldDB" id="A0A915CNU1"/>
<name>A0A915CNU1_9BILA</name>
<keyword evidence="2" id="KW-1185">Reference proteome</keyword>
<accession>A0A915CNU1</accession>
<feature type="domain" description="Piezo THU9 and anchor" evidence="1">
    <location>
        <begin position="3"/>
        <end position="122"/>
    </location>
</feature>
<dbReference type="Proteomes" id="UP000887574">
    <property type="component" value="Unplaced"/>
</dbReference>
<dbReference type="GO" id="GO:0050982">
    <property type="term" value="P:detection of mechanical stimulus"/>
    <property type="evidence" value="ECO:0007669"/>
    <property type="project" value="TreeGrafter"/>
</dbReference>
<dbReference type="GO" id="GO:0071260">
    <property type="term" value="P:cellular response to mechanical stimulus"/>
    <property type="evidence" value="ECO:0007669"/>
    <property type="project" value="TreeGrafter"/>
</dbReference>
<dbReference type="GO" id="GO:0008381">
    <property type="term" value="F:mechanosensitive monoatomic ion channel activity"/>
    <property type="evidence" value="ECO:0007669"/>
    <property type="project" value="InterPro"/>
</dbReference>
<evidence type="ECO:0000313" key="2">
    <source>
        <dbReference type="Proteomes" id="UP000887574"/>
    </source>
</evidence>
<sequence>MFAIFVFINCWLIALPLIQKRTIMKSWMSKCYYIMKCFYLFVSGWQVYKGYVTLTMSYFEKQTYGVISRIMNKLFVLIPFLFELTTTVDWVATDSALGFHDFYNMENVYNIIYNLKCRVTWESIILTQSAQLKANGANVLSECHFYC</sequence>
<dbReference type="GO" id="GO:0005886">
    <property type="term" value="C:plasma membrane"/>
    <property type="evidence" value="ECO:0007669"/>
    <property type="project" value="TreeGrafter"/>
</dbReference>
<reference evidence="3" key="1">
    <citation type="submission" date="2022-11" db="UniProtKB">
        <authorList>
            <consortium name="WormBaseParasite"/>
        </authorList>
    </citation>
    <scope>IDENTIFICATION</scope>
</reference>
<dbReference type="GO" id="GO:0042391">
    <property type="term" value="P:regulation of membrane potential"/>
    <property type="evidence" value="ECO:0007669"/>
    <property type="project" value="TreeGrafter"/>
</dbReference>
<evidence type="ECO:0000313" key="3">
    <source>
        <dbReference type="WBParaSite" id="jg10609"/>
    </source>
</evidence>
<dbReference type="InterPro" id="IPR027272">
    <property type="entry name" value="Piezo"/>
</dbReference>
<dbReference type="GO" id="GO:0005261">
    <property type="term" value="F:monoatomic cation channel activity"/>
    <property type="evidence" value="ECO:0007669"/>
    <property type="project" value="TreeGrafter"/>
</dbReference>
<organism evidence="2 3">
    <name type="scientific">Ditylenchus dipsaci</name>
    <dbReference type="NCBI Taxonomy" id="166011"/>
    <lineage>
        <taxon>Eukaryota</taxon>
        <taxon>Metazoa</taxon>
        <taxon>Ecdysozoa</taxon>
        <taxon>Nematoda</taxon>
        <taxon>Chromadorea</taxon>
        <taxon>Rhabditida</taxon>
        <taxon>Tylenchina</taxon>
        <taxon>Tylenchomorpha</taxon>
        <taxon>Sphaerularioidea</taxon>
        <taxon>Anguinidae</taxon>
        <taxon>Anguininae</taxon>
        <taxon>Ditylenchus</taxon>
    </lineage>
</organism>
<evidence type="ECO:0000259" key="1">
    <source>
        <dbReference type="Pfam" id="PF24874"/>
    </source>
</evidence>
<dbReference type="PANTHER" id="PTHR13167:SF25">
    <property type="entry name" value="PIEZO-TYPE MECHANOSENSITIVE ION CHANNEL COMPONENT"/>
    <property type="match status" value="1"/>
</dbReference>
<dbReference type="WBParaSite" id="jg10609">
    <property type="protein sequence ID" value="jg10609"/>
    <property type="gene ID" value="jg10609"/>
</dbReference>
<protein>
    <submittedName>
        <fullName evidence="3">Piezo non-specific cation channel R-Ras-binding domain-containing protein</fullName>
    </submittedName>
</protein>
<dbReference type="InterPro" id="IPR056770">
    <property type="entry name" value="Piezo_THU9_anchor"/>
</dbReference>